<proteinExistence type="predicted"/>
<feature type="transmembrane region" description="Helical" evidence="2">
    <location>
        <begin position="261"/>
        <end position="286"/>
    </location>
</feature>
<dbReference type="Proteomes" id="UP000728032">
    <property type="component" value="Unassembled WGS sequence"/>
</dbReference>
<reference evidence="4" key="1">
    <citation type="submission" date="2020-11" db="EMBL/GenBank/DDBJ databases">
        <authorList>
            <person name="Tran Van P."/>
        </authorList>
    </citation>
    <scope>NUCLEOTIDE SEQUENCE</scope>
</reference>
<gene>
    <name evidence="4" type="ORF">ONB1V03_LOCUS6275</name>
</gene>
<keyword evidence="5" id="KW-1185">Reference proteome</keyword>
<accession>A0A7R9QIR8</accession>
<dbReference type="InterPro" id="IPR000742">
    <property type="entry name" value="EGF"/>
</dbReference>
<feature type="region of interest" description="Disordered" evidence="1">
    <location>
        <begin position="310"/>
        <end position="329"/>
    </location>
</feature>
<dbReference type="EMBL" id="CAJPVJ010002768">
    <property type="protein sequence ID" value="CAG2166760.1"/>
    <property type="molecule type" value="Genomic_DNA"/>
</dbReference>
<feature type="domain" description="EGF-like" evidence="3">
    <location>
        <begin position="242"/>
        <end position="253"/>
    </location>
</feature>
<evidence type="ECO:0000256" key="1">
    <source>
        <dbReference type="SAM" id="MobiDB-lite"/>
    </source>
</evidence>
<keyword evidence="2" id="KW-1133">Transmembrane helix</keyword>
<evidence type="ECO:0000256" key="2">
    <source>
        <dbReference type="SAM" id="Phobius"/>
    </source>
</evidence>
<dbReference type="PROSITE" id="PS00022">
    <property type="entry name" value="EGF_1"/>
    <property type="match status" value="1"/>
</dbReference>
<evidence type="ECO:0000313" key="4">
    <source>
        <dbReference type="EMBL" id="CAD7647494.1"/>
    </source>
</evidence>
<evidence type="ECO:0000313" key="5">
    <source>
        <dbReference type="Proteomes" id="UP000728032"/>
    </source>
</evidence>
<organism evidence="4">
    <name type="scientific">Oppiella nova</name>
    <dbReference type="NCBI Taxonomy" id="334625"/>
    <lineage>
        <taxon>Eukaryota</taxon>
        <taxon>Metazoa</taxon>
        <taxon>Ecdysozoa</taxon>
        <taxon>Arthropoda</taxon>
        <taxon>Chelicerata</taxon>
        <taxon>Arachnida</taxon>
        <taxon>Acari</taxon>
        <taxon>Acariformes</taxon>
        <taxon>Sarcoptiformes</taxon>
        <taxon>Oribatida</taxon>
        <taxon>Brachypylina</taxon>
        <taxon>Oppioidea</taxon>
        <taxon>Oppiidae</taxon>
        <taxon>Oppiella</taxon>
    </lineage>
</organism>
<dbReference type="AlphaFoldDB" id="A0A7R9QIR8"/>
<name>A0A7R9QIR8_9ACAR</name>
<evidence type="ECO:0000259" key="3">
    <source>
        <dbReference type="PROSITE" id="PS00022"/>
    </source>
</evidence>
<keyword evidence="2" id="KW-0812">Transmembrane</keyword>
<keyword evidence="2" id="KW-0472">Membrane</keyword>
<protein>
    <recommendedName>
        <fullName evidence="3">EGF-like domain-containing protein</fullName>
    </recommendedName>
</protein>
<dbReference type="OrthoDB" id="6536641at2759"/>
<sequence>MSHILRTQQKYQTMSIESCDRINAECNPNIVPNEDIKKNKLNEFCRCKHGKYLAVSCKTISKDDPDCFIPVTGKDPTPAPPAALAVDPLSEKFLVKADSLKTTVWKVQESCDPKNNLCPQYSNCKKVADTSLYECNCATNFNEVGKVPLEIYGSTDDPKYFISSCQVDDLCQKYKCTFDGKGRCLQNTTFSEKDGWLSTAGCECGHGRSFDSKANLCADNCASYDCHNNGKSKMLESGQCGCDCEEKYYGENCKDEYSAAMGGWIAGIVILAVAVVIASIAAGVFWRRSRSPNVHSGHELGDFNNTSAYRVPSQGQGRGQRNEGFNSGV</sequence>
<dbReference type="EMBL" id="OC917593">
    <property type="protein sequence ID" value="CAD7647494.1"/>
    <property type="molecule type" value="Genomic_DNA"/>
</dbReference>